<keyword evidence="1" id="KW-0472">Membrane</keyword>
<feature type="transmembrane region" description="Helical" evidence="1">
    <location>
        <begin position="145"/>
        <end position="166"/>
    </location>
</feature>
<dbReference type="AlphaFoldDB" id="A0A918EK99"/>
<organism evidence="2 3">
    <name type="scientific">Streptomyces roseolilacinus</name>
    <dbReference type="NCBI Taxonomy" id="66904"/>
    <lineage>
        <taxon>Bacteria</taxon>
        <taxon>Bacillati</taxon>
        <taxon>Actinomycetota</taxon>
        <taxon>Actinomycetes</taxon>
        <taxon>Kitasatosporales</taxon>
        <taxon>Streptomycetaceae</taxon>
        <taxon>Streptomyces</taxon>
    </lineage>
</organism>
<comment type="caution">
    <text evidence="2">The sequence shown here is derived from an EMBL/GenBank/DDBJ whole genome shotgun (WGS) entry which is preliminary data.</text>
</comment>
<accession>A0A918EK99</accession>
<proteinExistence type="predicted"/>
<reference evidence="2" key="2">
    <citation type="submission" date="2020-09" db="EMBL/GenBank/DDBJ databases">
        <authorList>
            <person name="Sun Q."/>
            <person name="Ohkuma M."/>
        </authorList>
    </citation>
    <scope>NUCLEOTIDE SEQUENCE</scope>
    <source>
        <strain evidence="2">JCM 4335</strain>
    </source>
</reference>
<feature type="transmembrane region" description="Helical" evidence="1">
    <location>
        <begin position="173"/>
        <end position="194"/>
    </location>
</feature>
<feature type="transmembrane region" description="Helical" evidence="1">
    <location>
        <begin position="69"/>
        <end position="87"/>
    </location>
</feature>
<keyword evidence="1" id="KW-1133">Transmembrane helix</keyword>
<keyword evidence="1" id="KW-0812">Transmembrane</keyword>
<dbReference type="EMBL" id="BMSV01000002">
    <property type="protein sequence ID" value="GGP96331.1"/>
    <property type="molecule type" value="Genomic_DNA"/>
</dbReference>
<feature type="transmembrane region" description="Helical" evidence="1">
    <location>
        <begin position="108"/>
        <end position="133"/>
    </location>
</feature>
<evidence type="ECO:0000313" key="2">
    <source>
        <dbReference type="EMBL" id="GGP96331.1"/>
    </source>
</evidence>
<evidence type="ECO:0000256" key="1">
    <source>
        <dbReference type="SAM" id="Phobius"/>
    </source>
</evidence>
<feature type="transmembrane region" description="Helical" evidence="1">
    <location>
        <begin position="222"/>
        <end position="243"/>
    </location>
</feature>
<gene>
    <name evidence="2" type="ORF">GCM10010249_13140</name>
</gene>
<dbReference type="Proteomes" id="UP000654123">
    <property type="component" value="Unassembled WGS sequence"/>
</dbReference>
<keyword evidence="3" id="KW-1185">Reference proteome</keyword>
<evidence type="ECO:0000313" key="3">
    <source>
        <dbReference type="Proteomes" id="UP000654123"/>
    </source>
</evidence>
<protein>
    <submittedName>
        <fullName evidence="2">Uncharacterized protein</fullName>
    </submittedName>
</protein>
<sequence>MRLRRAAFTEMLRCTLLGHLRNRMAVLLAVVFIPVWIAVARLCASDQAVRFSLDSAGVDAQARASQVSQVVNALAAVTLVTGFVMFMETFKAGETDRRLLLAGYPRTWMLLAKVTAVALVSALLALYTTAVLWSSLPVSQPGPLALALLGAGLAYGGIGLLLGSLVRGELEGFFLVIMLSLVDTGLQNPVFNVVDLTGLTLFPLYGANQLALASAFTSLTPWSHGLLSLAWSAATSALALLVFHARTRPHRGCVAAADTDAPAPAAAPSSPRRSR</sequence>
<dbReference type="RefSeq" id="WP_229840101.1">
    <property type="nucleotide sequence ID" value="NZ_BMSV01000002.1"/>
</dbReference>
<reference evidence="2" key="1">
    <citation type="journal article" date="2014" name="Int. J. Syst. Evol. Microbiol.">
        <title>Complete genome sequence of Corynebacterium casei LMG S-19264T (=DSM 44701T), isolated from a smear-ripened cheese.</title>
        <authorList>
            <consortium name="US DOE Joint Genome Institute (JGI-PGF)"/>
            <person name="Walter F."/>
            <person name="Albersmeier A."/>
            <person name="Kalinowski J."/>
            <person name="Ruckert C."/>
        </authorList>
    </citation>
    <scope>NUCLEOTIDE SEQUENCE</scope>
    <source>
        <strain evidence="2">JCM 4335</strain>
    </source>
</reference>
<name>A0A918EK99_9ACTN</name>